<organism evidence="1 2">
    <name type="scientific">Yaniella flava</name>
    <dbReference type="NCBI Taxonomy" id="287930"/>
    <lineage>
        <taxon>Bacteria</taxon>
        <taxon>Bacillati</taxon>
        <taxon>Actinomycetota</taxon>
        <taxon>Actinomycetes</taxon>
        <taxon>Micrococcales</taxon>
        <taxon>Micrococcaceae</taxon>
        <taxon>Yaniella</taxon>
    </lineage>
</organism>
<dbReference type="PANTHER" id="PTHR38733">
    <property type="entry name" value="PROTEIN MCRC"/>
    <property type="match status" value="1"/>
</dbReference>
<name>A0ABN2U970_9MICC</name>
<keyword evidence="2" id="KW-1185">Reference proteome</keyword>
<sequence>MVTATNAAVVAADRVLHAQMGNPRWRGQRINEQLTTLRQAVGNNPRLPSKAQLKRARYTPITLKWRDAAELSHRIASNQLLNQNTRDASTYGVIIDVAELWERFVLHWAAQATAENVIHGTKATAGQHLLRSGLDPGAGLGRLYPDIMIGPIADHSACSALIDAKYKPLTDPRGVDREDLYQVHAYSLSFKPAMSLLAYPLVHERSARAEKLSPWTSTAGSRLDFLRLPTNEQDCIAALSSWLQSSEAQSVDRAARW</sequence>
<protein>
    <recommendedName>
        <fullName evidence="3">McrBC 5-methylcytosine restriction system component</fullName>
    </recommendedName>
</protein>
<evidence type="ECO:0000313" key="2">
    <source>
        <dbReference type="Proteomes" id="UP001501461"/>
    </source>
</evidence>
<gene>
    <name evidence="1" type="ORF">GCM10009720_09800</name>
</gene>
<dbReference type="Proteomes" id="UP001501461">
    <property type="component" value="Unassembled WGS sequence"/>
</dbReference>
<dbReference type="PANTHER" id="PTHR38733:SF1">
    <property type="entry name" value="TYPE IV METHYL-DIRECTED RESTRICTION ENZYME ECOKMCRBC"/>
    <property type="match status" value="1"/>
</dbReference>
<proteinExistence type="predicted"/>
<evidence type="ECO:0008006" key="3">
    <source>
        <dbReference type="Google" id="ProtNLM"/>
    </source>
</evidence>
<evidence type="ECO:0000313" key="1">
    <source>
        <dbReference type="EMBL" id="GAA2031590.1"/>
    </source>
</evidence>
<comment type="caution">
    <text evidence="1">The sequence shown here is derived from an EMBL/GenBank/DDBJ whole genome shotgun (WGS) entry which is preliminary data.</text>
</comment>
<dbReference type="Pfam" id="PF10117">
    <property type="entry name" value="McrBC"/>
    <property type="match status" value="1"/>
</dbReference>
<dbReference type="EMBL" id="BAAAMN010000015">
    <property type="protein sequence ID" value="GAA2031590.1"/>
    <property type="molecule type" value="Genomic_DNA"/>
</dbReference>
<dbReference type="InterPro" id="IPR019292">
    <property type="entry name" value="McrC"/>
</dbReference>
<reference evidence="1 2" key="1">
    <citation type="journal article" date="2019" name="Int. J. Syst. Evol. Microbiol.">
        <title>The Global Catalogue of Microorganisms (GCM) 10K type strain sequencing project: providing services to taxonomists for standard genome sequencing and annotation.</title>
        <authorList>
            <consortium name="The Broad Institute Genomics Platform"/>
            <consortium name="The Broad Institute Genome Sequencing Center for Infectious Disease"/>
            <person name="Wu L."/>
            <person name="Ma J."/>
        </authorList>
    </citation>
    <scope>NUCLEOTIDE SEQUENCE [LARGE SCALE GENOMIC DNA]</scope>
    <source>
        <strain evidence="1 2">JCM 13595</strain>
    </source>
</reference>
<accession>A0ABN2U970</accession>